<dbReference type="Pfam" id="PF08285">
    <property type="entry name" value="DPM3"/>
    <property type="match status" value="1"/>
</dbReference>
<gene>
    <name evidence="8" type="ORF">Malapachy_3317</name>
</gene>
<evidence type="ECO:0000313" key="9">
    <source>
        <dbReference type="Proteomes" id="UP000037751"/>
    </source>
</evidence>
<dbReference type="VEuPathDB" id="FungiDB:Malapachy_3317"/>
<evidence type="ECO:0000256" key="5">
    <source>
        <dbReference type="ARBA" id="ARBA00022989"/>
    </source>
</evidence>
<evidence type="ECO:0000256" key="7">
    <source>
        <dbReference type="RuleBase" id="RU365085"/>
    </source>
</evidence>
<dbReference type="EMBL" id="LGAV01000001">
    <property type="protein sequence ID" value="KOS15947.1"/>
    <property type="molecule type" value="Genomic_DNA"/>
</dbReference>
<keyword evidence="3 7" id="KW-0812">Transmembrane</keyword>
<evidence type="ECO:0000256" key="1">
    <source>
        <dbReference type="ARBA" id="ARBA00004477"/>
    </source>
</evidence>
<evidence type="ECO:0000256" key="6">
    <source>
        <dbReference type="ARBA" id="ARBA00023136"/>
    </source>
</evidence>
<evidence type="ECO:0000313" key="8">
    <source>
        <dbReference type="EMBL" id="KOS15947.1"/>
    </source>
</evidence>
<proteinExistence type="inferred from homology"/>
<dbReference type="InterPro" id="IPR013174">
    <property type="entry name" value="DPM3"/>
</dbReference>
<sequence>MTRATRFATLAGCLSFVYLVFFLGILPVPFLSQETAQAILPTLPWWALISIGAYLMYQVGWGLYNFNDTPKAYDELLMDIKNAKDYLRDRGVTVDS</sequence>
<dbReference type="PANTHER" id="PTHR16433:SF0">
    <property type="entry name" value="DOLICHOL-PHOSPHATE MANNOSYLTRANSFERASE SUBUNIT 3"/>
    <property type="match status" value="1"/>
</dbReference>
<evidence type="ECO:0000256" key="2">
    <source>
        <dbReference type="ARBA" id="ARBA00010430"/>
    </source>
</evidence>
<keyword evidence="9" id="KW-1185">Reference proteome</keyword>
<dbReference type="RefSeq" id="XP_017993579.1">
    <property type="nucleotide sequence ID" value="XM_018137790.1"/>
</dbReference>
<dbReference type="STRING" id="77020.A0A0M8MSM4"/>
<dbReference type="GO" id="GO:0005789">
    <property type="term" value="C:endoplasmic reticulum membrane"/>
    <property type="evidence" value="ECO:0007669"/>
    <property type="project" value="UniProtKB-SubCell"/>
</dbReference>
<dbReference type="PANTHER" id="PTHR16433">
    <property type="entry name" value="DOLICHOL-PHOSPHATE MANNOSYLTRANSFERASE SUBUNIT 3"/>
    <property type="match status" value="1"/>
</dbReference>
<evidence type="ECO:0000256" key="3">
    <source>
        <dbReference type="ARBA" id="ARBA00022692"/>
    </source>
</evidence>
<name>A0A0M8MSM4_9BASI</name>
<dbReference type="GeneID" id="28729666"/>
<feature type="transmembrane region" description="Helical" evidence="7">
    <location>
        <begin position="43"/>
        <end position="64"/>
    </location>
</feature>
<keyword evidence="6 7" id="KW-0472">Membrane</keyword>
<keyword evidence="5 7" id="KW-1133">Transmembrane helix</keyword>
<comment type="caution">
    <text evidence="8">The sequence shown here is derived from an EMBL/GenBank/DDBJ whole genome shotgun (WGS) entry which is preliminary data.</text>
</comment>
<keyword evidence="4 7" id="KW-0256">Endoplasmic reticulum</keyword>
<comment type="subunit">
    <text evidence="7">Component of the dolichol-phosphate mannose (DPM) synthase complex.</text>
</comment>
<comment type="similarity">
    <text evidence="2 7">Belongs to the DPM3 family.</text>
</comment>
<reference evidence="8 9" key="1">
    <citation type="submission" date="2015-07" db="EMBL/GenBank/DDBJ databases">
        <title>Draft Genome Sequence of Malassezia furfur CBS1878 and Malassezia pachydermatis CBS1879.</title>
        <authorList>
            <person name="Triana S."/>
            <person name="Ohm R."/>
            <person name="Gonzalez A."/>
            <person name="DeCock H."/>
            <person name="Restrepo S."/>
            <person name="Celis A."/>
        </authorList>
    </citation>
    <scope>NUCLEOTIDE SEQUENCE [LARGE SCALE GENOMIC DNA]</scope>
    <source>
        <strain evidence="8 9">CBS 1879</strain>
    </source>
</reference>
<comment type="function">
    <text evidence="7">Stabilizer subunit of the dolichol-phosphate mannose (DPM) synthase complex; tethers catalytic subunit to the ER.</text>
</comment>
<comment type="pathway">
    <text evidence="7">Protein modification; protein glycosylation.</text>
</comment>
<feature type="transmembrane region" description="Helical" evidence="7">
    <location>
        <begin position="7"/>
        <end position="31"/>
    </location>
</feature>
<evidence type="ECO:0000256" key="4">
    <source>
        <dbReference type="ARBA" id="ARBA00022824"/>
    </source>
</evidence>
<dbReference type="Proteomes" id="UP000037751">
    <property type="component" value="Unassembled WGS sequence"/>
</dbReference>
<dbReference type="UniPathway" id="UPA00378"/>
<comment type="subcellular location">
    <subcellularLocation>
        <location evidence="1 7">Endoplasmic reticulum membrane</location>
        <topology evidence="1 7">Multi-pass membrane protein</topology>
    </subcellularLocation>
</comment>
<dbReference type="AlphaFoldDB" id="A0A0M8MSM4"/>
<accession>A0A0M8MSM4</accession>
<protein>
    <recommendedName>
        <fullName evidence="7">Dolichol-phosphate mannosyltransferase subunit 3</fullName>
    </recommendedName>
</protein>
<dbReference type="GO" id="GO:0033185">
    <property type="term" value="C:dolichol-phosphate-mannose synthase complex"/>
    <property type="evidence" value="ECO:0007669"/>
    <property type="project" value="TreeGrafter"/>
</dbReference>
<dbReference type="OrthoDB" id="2014333at2759"/>
<dbReference type="GO" id="GO:0006506">
    <property type="term" value="P:GPI anchor biosynthetic process"/>
    <property type="evidence" value="ECO:0007669"/>
    <property type="project" value="TreeGrafter"/>
</dbReference>
<organism evidence="8 9">
    <name type="scientific">Malassezia pachydermatis</name>
    <dbReference type="NCBI Taxonomy" id="77020"/>
    <lineage>
        <taxon>Eukaryota</taxon>
        <taxon>Fungi</taxon>
        <taxon>Dikarya</taxon>
        <taxon>Basidiomycota</taxon>
        <taxon>Ustilaginomycotina</taxon>
        <taxon>Malasseziomycetes</taxon>
        <taxon>Malasseziales</taxon>
        <taxon>Malasseziaceae</taxon>
        <taxon>Malassezia</taxon>
    </lineage>
</organism>